<dbReference type="RefSeq" id="WP_097175922.1">
    <property type="nucleotide sequence ID" value="NZ_OBML01000010.1"/>
</dbReference>
<dbReference type="PANTHER" id="PTHR42987">
    <property type="entry name" value="PEPTIDASE S49"/>
    <property type="match status" value="1"/>
</dbReference>
<dbReference type="GO" id="GO:0006508">
    <property type="term" value="P:proteolysis"/>
    <property type="evidence" value="ECO:0007669"/>
    <property type="project" value="UniProtKB-KW"/>
</dbReference>
<dbReference type="GO" id="GO:0008236">
    <property type="term" value="F:serine-type peptidase activity"/>
    <property type="evidence" value="ECO:0007669"/>
    <property type="project" value="UniProtKB-KW"/>
</dbReference>
<keyword evidence="5" id="KW-0812">Transmembrane</keyword>
<evidence type="ECO:0000313" key="7">
    <source>
        <dbReference type="EMBL" id="SOC20352.1"/>
    </source>
</evidence>
<dbReference type="NCBIfam" id="TIGR00706">
    <property type="entry name" value="SppA_dom"/>
    <property type="match status" value="1"/>
</dbReference>
<dbReference type="Pfam" id="PF01343">
    <property type="entry name" value="Peptidase_S49"/>
    <property type="match status" value="1"/>
</dbReference>
<sequence length="335" mass="35824">MALDADALVDRRRLRRKVMFWRAFAVLLAIVAIGGILAWSGAFGSLDRRGDHIARLPVGGLIVDDRDRVKLIKELAENNRVKAVIIDLNSPGGTTVGGETLYMALRELAEKKPVVAQIGTLAASAGYMTAIASDHIVARHTSITGSIGVYIQYGNFGGLLDTLGVKFDVVRSGPLKAEPNFHSETPPAVRDNLQALINDSYEWFVARVAERRGLDTDAVRAVAQGGVYSGEAARDLGLIDDLGGEEASLKWLETERGVAPDLPVLTWRVQREREGGLPFIGRMAHWFGSGVASGALEAVAGAGAIIPDGLALDGLVSVWHARNAAESLDRTGGRE</sequence>
<dbReference type="InterPro" id="IPR004635">
    <property type="entry name" value="Pept_S49_SppA"/>
</dbReference>
<keyword evidence="3" id="KW-0378">Hydrolase</keyword>
<dbReference type="Gene3D" id="6.20.330.10">
    <property type="match status" value="1"/>
</dbReference>
<dbReference type="Proteomes" id="UP000219331">
    <property type="component" value="Unassembled WGS sequence"/>
</dbReference>
<evidence type="ECO:0000256" key="1">
    <source>
        <dbReference type="ARBA" id="ARBA00008683"/>
    </source>
</evidence>
<evidence type="ECO:0000313" key="8">
    <source>
        <dbReference type="Proteomes" id="UP000219331"/>
    </source>
</evidence>
<dbReference type="InterPro" id="IPR029045">
    <property type="entry name" value="ClpP/crotonase-like_dom_sf"/>
</dbReference>
<protein>
    <submittedName>
        <fullName evidence="7">Signal peptide peptidase A. Serine peptidase. MEROPS family S49</fullName>
    </submittedName>
</protein>
<accession>A0A285TE87</accession>
<dbReference type="InterPro" id="IPR002142">
    <property type="entry name" value="Peptidase_S49"/>
</dbReference>
<evidence type="ECO:0000256" key="4">
    <source>
        <dbReference type="ARBA" id="ARBA00022825"/>
    </source>
</evidence>
<keyword evidence="5" id="KW-1133">Transmembrane helix</keyword>
<evidence type="ECO:0000259" key="6">
    <source>
        <dbReference type="Pfam" id="PF01343"/>
    </source>
</evidence>
<feature type="transmembrane region" description="Helical" evidence="5">
    <location>
        <begin position="20"/>
        <end position="39"/>
    </location>
</feature>
<reference evidence="7 8" key="1">
    <citation type="submission" date="2017-08" db="EMBL/GenBank/DDBJ databases">
        <authorList>
            <person name="de Groot N.N."/>
        </authorList>
    </citation>
    <scope>NUCLEOTIDE SEQUENCE [LARGE SCALE GENOMIC DNA]</scope>
    <source>
        <strain evidence="7 8">USBA 352</strain>
    </source>
</reference>
<gene>
    <name evidence="7" type="ORF">SAMN05421512_110205</name>
</gene>
<name>A0A285TE87_9HYPH</name>
<feature type="domain" description="Peptidase S49" evidence="6">
    <location>
        <begin position="108"/>
        <end position="258"/>
    </location>
</feature>
<dbReference type="InterPro" id="IPR047272">
    <property type="entry name" value="S49_SppA_C"/>
</dbReference>
<keyword evidence="8" id="KW-1185">Reference proteome</keyword>
<keyword evidence="4" id="KW-0720">Serine protease</keyword>
<dbReference type="CDD" id="cd07023">
    <property type="entry name" value="S49_Sppa_N_C"/>
    <property type="match status" value="1"/>
</dbReference>
<evidence type="ECO:0000256" key="3">
    <source>
        <dbReference type="ARBA" id="ARBA00022801"/>
    </source>
</evidence>
<evidence type="ECO:0000256" key="5">
    <source>
        <dbReference type="SAM" id="Phobius"/>
    </source>
</evidence>
<keyword evidence="5" id="KW-0472">Membrane</keyword>
<dbReference type="PANTHER" id="PTHR42987:SF6">
    <property type="entry name" value="PROTEINASE IV"/>
    <property type="match status" value="1"/>
</dbReference>
<proteinExistence type="inferred from homology"/>
<dbReference type="OrthoDB" id="9764363at2"/>
<evidence type="ECO:0000256" key="2">
    <source>
        <dbReference type="ARBA" id="ARBA00022670"/>
    </source>
</evidence>
<dbReference type="SUPFAM" id="SSF52096">
    <property type="entry name" value="ClpP/crotonase"/>
    <property type="match status" value="1"/>
</dbReference>
<comment type="similarity">
    <text evidence="1">Belongs to the peptidase S49 family.</text>
</comment>
<organism evidence="7 8">
    <name type="scientific">Stappia indica</name>
    <dbReference type="NCBI Taxonomy" id="538381"/>
    <lineage>
        <taxon>Bacteria</taxon>
        <taxon>Pseudomonadati</taxon>
        <taxon>Pseudomonadota</taxon>
        <taxon>Alphaproteobacteria</taxon>
        <taxon>Hyphomicrobiales</taxon>
        <taxon>Stappiaceae</taxon>
        <taxon>Stappia</taxon>
    </lineage>
</organism>
<dbReference type="Gene3D" id="3.90.226.10">
    <property type="entry name" value="2-enoyl-CoA Hydratase, Chain A, domain 1"/>
    <property type="match status" value="1"/>
</dbReference>
<dbReference type="STRING" id="538381.GCA_001696535_03850"/>
<keyword evidence="2" id="KW-0645">Protease</keyword>
<dbReference type="AlphaFoldDB" id="A0A285TE87"/>
<dbReference type="EMBL" id="OBML01000010">
    <property type="protein sequence ID" value="SOC20352.1"/>
    <property type="molecule type" value="Genomic_DNA"/>
</dbReference>